<dbReference type="GO" id="GO:0005975">
    <property type="term" value="P:carbohydrate metabolic process"/>
    <property type="evidence" value="ECO:0007669"/>
    <property type="project" value="InterPro"/>
</dbReference>
<dbReference type="InterPro" id="IPR017853">
    <property type="entry name" value="GH"/>
</dbReference>
<protein>
    <recommendedName>
        <fullName evidence="1">GH18 domain-containing protein</fullName>
    </recommendedName>
</protein>
<accession>A0AAQ4ESV4</accession>
<dbReference type="AlphaFoldDB" id="A0AAQ4ESV4"/>
<dbReference type="SUPFAM" id="SSF51445">
    <property type="entry name" value="(Trans)glycosidases"/>
    <property type="match status" value="1"/>
</dbReference>
<dbReference type="InterPro" id="IPR001223">
    <property type="entry name" value="Glyco_hydro18_cat"/>
</dbReference>
<evidence type="ECO:0000313" key="2">
    <source>
        <dbReference type="EMBL" id="KAK8777790.1"/>
    </source>
</evidence>
<evidence type="ECO:0000259" key="1">
    <source>
        <dbReference type="Pfam" id="PF00704"/>
    </source>
</evidence>
<name>A0AAQ4ESV4_AMBAM</name>
<dbReference type="Pfam" id="PF00704">
    <property type="entry name" value="Glyco_hydro_18"/>
    <property type="match status" value="1"/>
</dbReference>
<comment type="caution">
    <text evidence="2">The sequence shown here is derived from an EMBL/GenBank/DDBJ whole genome shotgun (WGS) entry which is preliminary data.</text>
</comment>
<evidence type="ECO:0000313" key="3">
    <source>
        <dbReference type="Proteomes" id="UP001321473"/>
    </source>
</evidence>
<keyword evidence="3" id="KW-1185">Reference proteome</keyword>
<dbReference type="Gene3D" id="3.20.20.80">
    <property type="entry name" value="Glycosidases"/>
    <property type="match status" value="1"/>
</dbReference>
<organism evidence="2 3">
    <name type="scientific">Amblyomma americanum</name>
    <name type="common">Lone star tick</name>
    <dbReference type="NCBI Taxonomy" id="6943"/>
    <lineage>
        <taxon>Eukaryota</taxon>
        <taxon>Metazoa</taxon>
        <taxon>Ecdysozoa</taxon>
        <taxon>Arthropoda</taxon>
        <taxon>Chelicerata</taxon>
        <taxon>Arachnida</taxon>
        <taxon>Acari</taxon>
        <taxon>Parasitiformes</taxon>
        <taxon>Ixodida</taxon>
        <taxon>Ixodoidea</taxon>
        <taxon>Ixodidae</taxon>
        <taxon>Amblyomminae</taxon>
        <taxon>Amblyomma</taxon>
    </lineage>
</organism>
<sequence length="337" mass="38489">MHHGRKPQTGNGSVQIKTRLECSLLFPTCRYFSSRRLYVLERLPTSYCSELIYYALYVTTTVTMKRLTLDDDIVSAIVRLRDRRLQNGKKMRLHVTLGGSRLDSPSLVRLLEDYEVRDAAINKLHALRQHFDGVNIHWDRPGDACDKEFTVAFFRALIEELRRQRFTVMLTVPPVVELVRKFWLKNIMRNLEYVIVLTHTLRRKLGADVFKATLPLNYPRLLDAATPSSVFNGPTVQTHKTSYDHVCQLRKNAFDNDDECVWALGESGASGTEIALYAGPEELALRMRRSYADGIGKAPVAVFDLFLDDFDGHCKLPWEEELYSPLVAAIAKASLPQ</sequence>
<dbReference type="EMBL" id="JARKHS020011467">
    <property type="protein sequence ID" value="KAK8777790.1"/>
    <property type="molecule type" value="Genomic_DNA"/>
</dbReference>
<proteinExistence type="predicted"/>
<feature type="domain" description="GH18" evidence="1">
    <location>
        <begin position="31"/>
        <end position="203"/>
    </location>
</feature>
<gene>
    <name evidence="2" type="ORF">V5799_020870</name>
</gene>
<reference evidence="2 3" key="1">
    <citation type="journal article" date="2023" name="Arcadia Sci">
        <title>De novo assembly of a long-read Amblyomma americanum tick genome.</title>
        <authorList>
            <person name="Chou S."/>
            <person name="Poskanzer K.E."/>
            <person name="Rollins M."/>
            <person name="Thuy-Boun P.S."/>
        </authorList>
    </citation>
    <scope>NUCLEOTIDE SEQUENCE [LARGE SCALE GENOMIC DNA]</scope>
    <source>
        <strain evidence="2">F_SG_1</strain>
        <tissue evidence="2">Salivary glands</tissue>
    </source>
</reference>
<dbReference type="Proteomes" id="UP001321473">
    <property type="component" value="Unassembled WGS sequence"/>
</dbReference>